<comment type="caution">
    <text evidence="1">The sequence shown here is derived from an EMBL/GenBank/DDBJ whole genome shotgun (WGS) entry which is preliminary data.</text>
</comment>
<protein>
    <submittedName>
        <fullName evidence="1">Uncharacterized protein</fullName>
    </submittedName>
</protein>
<sequence length="69" mass="7656">MSYATRNMNGDNMGNSFVRCPVKDKKRFAENWDRIFGKPSAEGTEVRVVARGDGSIPGIEVPDRPWLGA</sequence>
<organism evidence="1">
    <name type="scientific">marine sediment metagenome</name>
    <dbReference type="NCBI Taxonomy" id="412755"/>
    <lineage>
        <taxon>unclassified sequences</taxon>
        <taxon>metagenomes</taxon>
        <taxon>ecological metagenomes</taxon>
    </lineage>
</organism>
<reference evidence="1" key="1">
    <citation type="journal article" date="2015" name="Nature">
        <title>Complex archaea that bridge the gap between prokaryotes and eukaryotes.</title>
        <authorList>
            <person name="Spang A."/>
            <person name="Saw J.H."/>
            <person name="Jorgensen S.L."/>
            <person name="Zaremba-Niedzwiedzka K."/>
            <person name="Martijn J."/>
            <person name="Lind A.E."/>
            <person name="van Eijk R."/>
            <person name="Schleper C."/>
            <person name="Guy L."/>
            <person name="Ettema T.J."/>
        </authorList>
    </citation>
    <scope>NUCLEOTIDE SEQUENCE</scope>
</reference>
<name>A0A0F9F851_9ZZZZ</name>
<dbReference type="AlphaFoldDB" id="A0A0F9F851"/>
<proteinExistence type="predicted"/>
<accession>A0A0F9F851</accession>
<gene>
    <name evidence="1" type="ORF">LCGC14_1983420</name>
</gene>
<evidence type="ECO:0000313" key="1">
    <source>
        <dbReference type="EMBL" id="KKL82574.1"/>
    </source>
</evidence>
<dbReference type="EMBL" id="LAZR01022240">
    <property type="protein sequence ID" value="KKL82574.1"/>
    <property type="molecule type" value="Genomic_DNA"/>
</dbReference>